<name>A0A3B0RQM8_9ZZZZ</name>
<dbReference type="EMBL" id="UOEF01000103">
    <property type="protein sequence ID" value="VAV90558.1"/>
    <property type="molecule type" value="Genomic_DNA"/>
</dbReference>
<accession>A0A3B0RQM8</accession>
<dbReference type="InterPro" id="IPR021730">
    <property type="entry name" value="YdbH"/>
</dbReference>
<feature type="non-terminal residue" evidence="2">
    <location>
        <position position="1"/>
    </location>
</feature>
<protein>
    <submittedName>
        <fullName evidence="2">Uncharacterized protein</fullName>
    </submittedName>
</protein>
<gene>
    <name evidence="2" type="ORF">MNBD_ALPHA04-1066</name>
</gene>
<dbReference type="Pfam" id="PF11739">
    <property type="entry name" value="YdbH-like"/>
    <property type="match status" value="1"/>
</dbReference>
<keyword evidence="1" id="KW-0812">Transmembrane</keyword>
<evidence type="ECO:0000313" key="2">
    <source>
        <dbReference type="EMBL" id="VAV90558.1"/>
    </source>
</evidence>
<feature type="transmembrane region" description="Helical" evidence="1">
    <location>
        <begin position="32"/>
        <end position="51"/>
    </location>
</feature>
<keyword evidence="1" id="KW-0472">Membrane</keyword>
<organism evidence="2">
    <name type="scientific">hydrothermal vent metagenome</name>
    <dbReference type="NCBI Taxonomy" id="652676"/>
    <lineage>
        <taxon>unclassified sequences</taxon>
        <taxon>metagenomes</taxon>
        <taxon>ecological metagenomes</taxon>
    </lineage>
</organism>
<proteinExistence type="predicted"/>
<evidence type="ECO:0000256" key="1">
    <source>
        <dbReference type="SAM" id="Phobius"/>
    </source>
</evidence>
<sequence>CTLQLKRDFCISRCMEEKTTYEPIGSRFPTRLLIFFILFLLLVGFLVLWFSRTGIADNFVRAELDKLGVEASYEIEDIGFNKQIIRKLVIGDPARPDLTAELVEVGNSLGLDGAGINWVRAKGVKLYGRLAERKISFGELDKFTDPDDDSPLSLPAISAIIEDTQIRIDSKYGAIGISINGEGHLHRNFKGELAVISKRLDFGDCAFVDPTYFGTISIEAKKPSLKGPLRLPAIECKNQQLNAEDMAAQIAVTLGEDFASWSGEVGLIGGPLKYASYSAQEIKSSIGFSGDLKQLNGDIDLTSSGLNNPYGGANIGRMSGPFKLGYGGEVMTASFEGKPNIRSARLSDNLVRQVSQIAQSTGSTPFEPLAIKLAAAAKNAGRSFDISSALRFQTGPTGTSLAIDTLNAKARSGAALSLNDPMLIAFTGSNIRMLADGNIRMQGGGFPTAKLVLNDGSLSRGFSGRLEMADYRAGAARMKIPRLNFAPARGGGTNFDGQILLTGPLQDGQITGLQMPVSATLGRRGGFTLFRQCVKLRFASLRMASLTAGPTQTRLCPQGKAGIISSNGGSLNFAVKAPSLNFRGALGRTPLSISSGALGFSMAAGLNARDVTVKLGTGDSQSHFNMALLTAAFGSNISGTISGADGKIANVPLLMEEVSGDWRYLNGALSADATMRVRDEQQVERFKPLVSKDVELKFTNGEISATGNLLEPTTETTVAAVDIAHRLNDSSGRALLDVAGLTFGKKLQPEQLTPLTLGVMANVEGTITGKGTINWDSSDDGIKSGGIFRTDSMNLAAAFGPVTGLSGEIEFSDLLGLETKPGQLVRIAEVNPGVAVFNGLLNYKLLPDYKMQIMGGEWPFAGGMLFLEPTILDLGEDASRRLEFTVKGVDAAQFLTQFEFENLAATGVFDGKLPMVFDQDGGRIVGGYLVARKGGGSLAYVGELTYEDMGTFANFAFNALKSLKYRNLTIGMDGDIAGEIITEVKFSGLQQGDDASKNFITRQLARIPLEFNVRIQAPFMQLMSSAKSYYEPEILVGQNLPALLRAQESRALEAVKKIKEDSD</sequence>
<keyword evidence="1" id="KW-1133">Transmembrane helix</keyword>
<dbReference type="AlphaFoldDB" id="A0A3B0RQM8"/>
<reference evidence="2" key="1">
    <citation type="submission" date="2018-06" db="EMBL/GenBank/DDBJ databases">
        <authorList>
            <person name="Zhirakovskaya E."/>
        </authorList>
    </citation>
    <scope>NUCLEOTIDE SEQUENCE</scope>
</reference>